<gene>
    <name evidence="1" type="ORF">AVDCRST_MAG19-2609</name>
</gene>
<evidence type="ECO:0000313" key="1">
    <source>
        <dbReference type="EMBL" id="CAA9569324.1"/>
    </source>
</evidence>
<dbReference type="InterPro" id="IPR046559">
    <property type="entry name" value="DUF6713"/>
</dbReference>
<accession>A0A6J4V7P2</accession>
<dbReference type="Pfam" id="PF20460">
    <property type="entry name" value="DUF6713"/>
    <property type="match status" value="1"/>
</dbReference>
<proteinExistence type="predicted"/>
<reference evidence="1" key="1">
    <citation type="submission" date="2020-02" db="EMBL/GenBank/DDBJ databases">
        <authorList>
            <person name="Meier V. D."/>
        </authorList>
    </citation>
    <scope>NUCLEOTIDE SEQUENCE</scope>
    <source>
        <strain evidence="1">AVDCRST_MAG19</strain>
    </source>
</reference>
<name>A0A6J4V7P2_9BACT</name>
<feature type="non-terminal residue" evidence="1">
    <location>
        <position position="87"/>
    </location>
</feature>
<organism evidence="1">
    <name type="scientific">uncultured Thermomicrobiales bacterium</name>
    <dbReference type="NCBI Taxonomy" id="1645740"/>
    <lineage>
        <taxon>Bacteria</taxon>
        <taxon>Pseudomonadati</taxon>
        <taxon>Thermomicrobiota</taxon>
        <taxon>Thermomicrobia</taxon>
        <taxon>Thermomicrobiales</taxon>
        <taxon>environmental samples</taxon>
    </lineage>
</organism>
<dbReference type="AlphaFoldDB" id="A0A6J4V7P2"/>
<protein>
    <submittedName>
        <fullName evidence="1">Uncharacterized protein</fullName>
    </submittedName>
</protein>
<sequence length="87" mass="9540">MPDHPFFLLGLAFLLAHEMDAIKCKEWRLFPVTSGMGDEAGYRVFTGVHVPLYALLFWGLTGGGEDPGLIVALDLFFVIHLGLHAGL</sequence>
<dbReference type="EMBL" id="CADCWL010000129">
    <property type="protein sequence ID" value="CAA9569324.1"/>
    <property type="molecule type" value="Genomic_DNA"/>
</dbReference>